<dbReference type="EMBL" id="CP095350">
    <property type="protein sequence ID" value="XAG84337.1"/>
    <property type="molecule type" value="Genomic_DNA"/>
</dbReference>
<gene>
    <name evidence="1" type="ORF">MRM63_12630</name>
</gene>
<sequence>MSNQLKVNLASFFQAIKDEPYVVIKPSAQLPGYTPGSDIDIFCYHPSKMIEAITSYLSNYVDHRCKINILDDEDKAHIDLIVDDKIDIRFDLYKRLPTYKNISLKASFFSSVIEASILEERQNEFGQGFIRVPSSADDFILRYVEYHEYYAQRPDKIKHIEYIESFISDLDKKMALDKLHFYTAFPKVAYQEKTRKEKIAEKISYYSDMIHKAKHLYHQGGVKSVVSKIKKKLG</sequence>
<protein>
    <recommendedName>
        <fullName evidence="2">Polymerase nucleotidyl transferase domain-containing protein</fullName>
    </recommendedName>
</protein>
<accession>A0AAU6VD13</accession>
<evidence type="ECO:0000313" key="1">
    <source>
        <dbReference type="EMBL" id="XAG84337.1"/>
    </source>
</evidence>
<reference evidence="1" key="1">
    <citation type="submission" date="2022-03" db="EMBL/GenBank/DDBJ databases">
        <title>Sea Food Isolates.</title>
        <authorList>
            <person name="Li c."/>
        </authorList>
    </citation>
    <scope>NUCLEOTIDE SEQUENCE</scope>
    <source>
        <strain evidence="1">19MO03SA05</strain>
    </source>
</reference>
<proteinExistence type="predicted"/>
<dbReference type="AlphaFoldDB" id="A0AAU6VD13"/>
<name>A0AAU6VD13_UNCXX</name>
<evidence type="ECO:0008006" key="2">
    <source>
        <dbReference type="Google" id="ProtNLM"/>
    </source>
</evidence>
<organism evidence="1">
    <name type="scientific">bacterium 19MO03SA05</name>
    <dbReference type="NCBI Taxonomy" id="2920620"/>
    <lineage>
        <taxon>Bacteria</taxon>
    </lineage>
</organism>